<keyword evidence="1" id="KW-0805">Transcription regulation</keyword>
<dbReference type="PROSITE" id="PS50977">
    <property type="entry name" value="HTH_TETR_2"/>
    <property type="match status" value="1"/>
</dbReference>
<dbReference type="SUPFAM" id="SSF46689">
    <property type="entry name" value="Homeodomain-like"/>
    <property type="match status" value="1"/>
</dbReference>
<sequence>MSDIRGEMQEFRRGKILDAASVLFYEKGYNGTTIDDIAARIGVTKPFIYNCFASKAELLTDVCNRTTAFAADLAQKVQASPGEPRDKLHRFARELTLRIIEGRIYLAVLFREEKHLPKESLAALKRDRKRFNAALSSLLEDGRKAGEFSFGNTEITLQAITGMTTWIFSWYQPSSSISAEQLAAQMADLVLQSVSAPP</sequence>
<organism evidence="6 7">
    <name type="scientific">Rhodopseudomonas palustris</name>
    <dbReference type="NCBI Taxonomy" id="1076"/>
    <lineage>
        <taxon>Bacteria</taxon>
        <taxon>Pseudomonadati</taxon>
        <taxon>Pseudomonadota</taxon>
        <taxon>Alphaproteobacteria</taxon>
        <taxon>Hyphomicrobiales</taxon>
        <taxon>Nitrobacteraceae</taxon>
        <taxon>Rhodopseudomonas</taxon>
    </lineage>
</organism>
<keyword evidence="2 4" id="KW-0238">DNA-binding</keyword>
<dbReference type="Pfam" id="PF17932">
    <property type="entry name" value="TetR_C_24"/>
    <property type="match status" value="1"/>
</dbReference>
<dbReference type="PANTHER" id="PTHR30055:SF234">
    <property type="entry name" value="HTH-TYPE TRANSCRIPTIONAL REGULATOR BETI"/>
    <property type="match status" value="1"/>
</dbReference>
<gene>
    <name evidence="6" type="ORF">HZA66_26680</name>
</gene>
<dbReference type="PANTHER" id="PTHR30055">
    <property type="entry name" value="HTH-TYPE TRANSCRIPTIONAL REGULATOR RUTR"/>
    <property type="match status" value="1"/>
</dbReference>
<dbReference type="Gene3D" id="1.10.10.60">
    <property type="entry name" value="Homeodomain-like"/>
    <property type="match status" value="1"/>
</dbReference>
<evidence type="ECO:0000313" key="7">
    <source>
        <dbReference type="Proteomes" id="UP000782519"/>
    </source>
</evidence>
<dbReference type="Pfam" id="PF00440">
    <property type="entry name" value="TetR_N"/>
    <property type="match status" value="1"/>
</dbReference>
<feature type="DNA-binding region" description="H-T-H motif" evidence="4">
    <location>
        <begin position="33"/>
        <end position="52"/>
    </location>
</feature>
<dbReference type="InterPro" id="IPR050109">
    <property type="entry name" value="HTH-type_TetR-like_transc_reg"/>
</dbReference>
<feature type="domain" description="HTH tetR-type" evidence="5">
    <location>
        <begin position="10"/>
        <end position="70"/>
    </location>
</feature>
<evidence type="ECO:0000256" key="4">
    <source>
        <dbReference type="PROSITE-ProRule" id="PRU00335"/>
    </source>
</evidence>
<proteinExistence type="predicted"/>
<dbReference type="InterPro" id="IPR009057">
    <property type="entry name" value="Homeodomain-like_sf"/>
</dbReference>
<evidence type="ECO:0000256" key="1">
    <source>
        <dbReference type="ARBA" id="ARBA00023015"/>
    </source>
</evidence>
<evidence type="ECO:0000259" key="5">
    <source>
        <dbReference type="PROSITE" id="PS50977"/>
    </source>
</evidence>
<dbReference type="GO" id="GO:0003700">
    <property type="term" value="F:DNA-binding transcription factor activity"/>
    <property type="evidence" value="ECO:0007669"/>
    <property type="project" value="TreeGrafter"/>
</dbReference>
<dbReference type="InterPro" id="IPR036271">
    <property type="entry name" value="Tet_transcr_reg_TetR-rel_C_sf"/>
</dbReference>
<evidence type="ECO:0000256" key="3">
    <source>
        <dbReference type="ARBA" id="ARBA00023163"/>
    </source>
</evidence>
<evidence type="ECO:0000256" key="2">
    <source>
        <dbReference type="ARBA" id="ARBA00023125"/>
    </source>
</evidence>
<dbReference type="AlphaFoldDB" id="A0A933W3Y2"/>
<comment type="caution">
    <text evidence="6">The sequence shown here is derived from an EMBL/GenBank/DDBJ whole genome shotgun (WGS) entry which is preliminary data.</text>
</comment>
<dbReference type="InterPro" id="IPR041490">
    <property type="entry name" value="KstR2_TetR_C"/>
</dbReference>
<dbReference type="GO" id="GO:0000976">
    <property type="term" value="F:transcription cis-regulatory region binding"/>
    <property type="evidence" value="ECO:0007669"/>
    <property type="project" value="TreeGrafter"/>
</dbReference>
<accession>A0A933W3Y2</accession>
<dbReference type="Proteomes" id="UP000782519">
    <property type="component" value="Unassembled WGS sequence"/>
</dbReference>
<dbReference type="InterPro" id="IPR001647">
    <property type="entry name" value="HTH_TetR"/>
</dbReference>
<dbReference type="Gene3D" id="1.10.357.10">
    <property type="entry name" value="Tetracycline Repressor, domain 2"/>
    <property type="match status" value="1"/>
</dbReference>
<reference evidence="6" key="1">
    <citation type="submission" date="2020-07" db="EMBL/GenBank/DDBJ databases">
        <title>Huge and variable diversity of episymbiotic CPR bacteria and DPANN archaea in groundwater ecosystems.</title>
        <authorList>
            <person name="He C.Y."/>
            <person name="Keren R."/>
            <person name="Whittaker M."/>
            <person name="Farag I.F."/>
            <person name="Doudna J."/>
            <person name="Cate J.H.D."/>
            <person name="Banfield J.F."/>
        </authorList>
    </citation>
    <scope>NUCLEOTIDE SEQUENCE</scope>
    <source>
        <strain evidence="6">NC_groundwater_1818_Pr3_B-0.1um_66_35</strain>
    </source>
</reference>
<dbReference type="PRINTS" id="PR00455">
    <property type="entry name" value="HTHTETR"/>
</dbReference>
<dbReference type="SUPFAM" id="SSF48498">
    <property type="entry name" value="Tetracyclin repressor-like, C-terminal domain"/>
    <property type="match status" value="1"/>
</dbReference>
<protein>
    <submittedName>
        <fullName evidence="6">TetR/AcrR family transcriptional regulator</fullName>
    </submittedName>
</protein>
<keyword evidence="3" id="KW-0804">Transcription</keyword>
<evidence type="ECO:0000313" key="6">
    <source>
        <dbReference type="EMBL" id="MBI5133041.1"/>
    </source>
</evidence>
<dbReference type="EMBL" id="JACRJB010000078">
    <property type="protein sequence ID" value="MBI5133041.1"/>
    <property type="molecule type" value="Genomic_DNA"/>
</dbReference>
<name>A0A933W3Y2_RHOPL</name>